<feature type="region of interest" description="Disordered" evidence="13">
    <location>
        <begin position="18"/>
        <end position="42"/>
    </location>
</feature>
<keyword evidence="3" id="KW-0690">Ribosome biogenesis</keyword>
<comment type="similarity">
    <text evidence="12">Belongs to the DEAD box helicase family.</text>
</comment>
<organism evidence="17 18">
    <name type="scientific">Babjeviella inositovora NRRL Y-12698</name>
    <dbReference type="NCBI Taxonomy" id="984486"/>
    <lineage>
        <taxon>Eukaryota</taxon>
        <taxon>Fungi</taxon>
        <taxon>Dikarya</taxon>
        <taxon>Ascomycota</taxon>
        <taxon>Saccharomycotina</taxon>
        <taxon>Pichiomycetes</taxon>
        <taxon>Serinales incertae sedis</taxon>
        <taxon>Babjeviella</taxon>
    </lineage>
</organism>
<dbReference type="PROSITE" id="PS51194">
    <property type="entry name" value="HELICASE_CTER"/>
    <property type="match status" value="1"/>
</dbReference>
<feature type="compositionally biased region" description="Acidic residues" evidence="13">
    <location>
        <begin position="99"/>
        <end position="109"/>
    </location>
</feature>
<keyword evidence="6 12" id="KW-0347">Helicase</keyword>
<accession>A0A1E3QI49</accession>
<dbReference type="GO" id="GO:0005730">
    <property type="term" value="C:nucleolus"/>
    <property type="evidence" value="ECO:0007669"/>
    <property type="project" value="UniProtKB-SubCell"/>
</dbReference>
<evidence type="ECO:0000256" key="8">
    <source>
        <dbReference type="ARBA" id="ARBA00022884"/>
    </source>
</evidence>
<keyword evidence="8" id="KW-0694">RNA-binding</keyword>
<evidence type="ECO:0000256" key="11">
    <source>
        <dbReference type="PROSITE-ProRule" id="PRU00552"/>
    </source>
</evidence>
<dbReference type="CDD" id="cd18787">
    <property type="entry name" value="SF2_C_DEAD"/>
    <property type="match status" value="1"/>
</dbReference>
<dbReference type="AlphaFoldDB" id="A0A1E3QI49"/>
<feature type="short sequence motif" description="Q motif" evidence="11">
    <location>
        <begin position="193"/>
        <end position="221"/>
    </location>
</feature>
<dbReference type="RefSeq" id="XP_018982442.1">
    <property type="nucleotide sequence ID" value="XM_019130137.1"/>
</dbReference>
<evidence type="ECO:0000256" key="3">
    <source>
        <dbReference type="ARBA" id="ARBA00022517"/>
    </source>
</evidence>
<evidence type="ECO:0000313" key="17">
    <source>
        <dbReference type="EMBL" id="ODQ77114.1"/>
    </source>
</evidence>
<keyword evidence="7 12" id="KW-0067">ATP-binding</keyword>
<dbReference type="InterPro" id="IPR027417">
    <property type="entry name" value="P-loop_NTPase"/>
</dbReference>
<dbReference type="PROSITE" id="PS00039">
    <property type="entry name" value="DEAD_ATP_HELICASE"/>
    <property type="match status" value="1"/>
</dbReference>
<dbReference type="PANTHER" id="PTHR47959">
    <property type="entry name" value="ATP-DEPENDENT RNA HELICASE RHLE-RELATED"/>
    <property type="match status" value="1"/>
</dbReference>
<dbReference type="CDD" id="cd17946">
    <property type="entry name" value="DEADc_DDX24"/>
    <property type="match status" value="1"/>
</dbReference>
<evidence type="ECO:0000256" key="13">
    <source>
        <dbReference type="SAM" id="MobiDB-lite"/>
    </source>
</evidence>
<evidence type="ECO:0000259" key="16">
    <source>
        <dbReference type="PROSITE" id="PS51195"/>
    </source>
</evidence>
<dbReference type="PROSITE" id="PS51195">
    <property type="entry name" value="Q_MOTIF"/>
    <property type="match status" value="1"/>
</dbReference>
<evidence type="ECO:0000256" key="6">
    <source>
        <dbReference type="ARBA" id="ARBA00022806"/>
    </source>
</evidence>
<dbReference type="InterPro" id="IPR001650">
    <property type="entry name" value="Helicase_C-like"/>
</dbReference>
<feature type="compositionally biased region" description="Basic residues" evidence="13">
    <location>
        <begin position="788"/>
        <end position="798"/>
    </location>
</feature>
<feature type="region of interest" description="Disordered" evidence="13">
    <location>
        <begin position="97"/>
        <end position="162"/>
    </location>
</feature>
<comment type="catalytic activity">
    <reaction evidence="10">
        <text>ATP + H2O = ADP + phosphate + H(+)</text>
        <dbReference type="Rhea" id="RHEA:13065"/>
        <dbReference type="ChEBI" id="CHEBI:15377"/>
        <dbReference type="ChEBI" id="CHEBI:15378"/>
        <dbReference type="ChEBI" id="CHEBI:30616"/>
        <dbReference type="ChEBI" id="CHEBI:43474"/>
        <dbReference type="ChEBI" id="CHEBI:456216"/>
        <dbReference type="EC" id="3.6.4.13"/>
    </reaction>
</comment>
<gene>
    <name evidence="17" type="ORF">BABINDRAFT_163844</name>
</gene>
<evidence type="ECO:0000256" key="5">
    <source>
        <dbReference type="ARBA" id="ARBA00022801"/>
    </source>
</evidence>
<evidence type="ECO:0000259" key="15">
    <source>
        <dbReference type="PROSITE" id="PS51194"/>
    </source>
</evidence>
<evidence type="ECO:0000313" key="18">
    <source>
        <dbReference type="Proteomes" id="UP000094336"/>
    </source>
</evidence>
<dbReference type="EMBL" id="KV454443">
    <property type="protein sequence ID" value="ODQ77114.1"/>
    <property type="molecule type" value="Genomic_DNA"/>
</dbReference>
<dbReference type="STRING" id="984486.A0A1E3QI49"/>
<keyword evidence="5 12" id="KW-0378">Hydrolase</keyword>
<dbReference type="GeneID" id="30147990"/>
<evidence type="ECO:0000256" key="9">
    <source>
        <dbReference type="ARBA" id="ARBA00023242"/>
    </source>
</evidence>
<evidence type="ECO:0000256" key="7">
    <source>
        <dbReference type="ARBA" id="ARBA00022840"/>
    </source>
</evidence>
<feature type="domain" description="Helicase ATP-binding" evidence="14">
    <location>
        <begin position="224"/>
        <end position="418"/>
    </location>
</feature>
<evidence type="ECO:0000256" key="1">
    <source>
        <dbReference type="ARBA" id="ARBA00004604"/>
    </source>
</evidence>
<dbReference type="GO" id="GO:0005524">
    <property type="term" value="F:ATP binding"/>
    <property type="evidence" value="ECO:0007669"/>
    <property type="project" value="UniProtKB-KW"/>
</dbReference>
<evidence type="ECO:0000256" key="12">
    <source>
        <dbReference type="RuleBase" id="RU000492"/>
    </source>
</evidence>
<dbReference type="InterPro" id="IPR050079">
    <property type="entry name" value="DEAD_box_RNA_helicase"/>
</dbReference>
<evidence type="ECO:0000256" key="2">
    <source>
        <dbReference type="ARBA" id="ARBA00012552"/>
    </source>
</evidence>
<protein>
    <recommendedName>
        <fullName evidence="2">RNA helicase</fullName>
        <ecNumber evidence="2">3.6.4.13</ecNumber>
    </recommendedName>
</protein>
<dbReference type="Pfam" id="PF00270">
    <property type="entry name" value="DEAD"/>
    <property type="match status" value="1"/>
</dbReference>
<sequence>MATRSKIPNTLLGKRINSKNRAVKAKRASKPKAPKMPRERKEAQIVGAQELNWKEVEIPDNLEDFGGFYGLEEIDGVGVKIVNGNIQFSTSDEKNIITEETEEAEMEAEGTDREQNAEDAEDQDVETADINEENELTETLEVEETESAEQPKKAKEKKTKKKPETKLLTNAFNSLTEIELPNDEDINLPDWENAEKGLSLSPYTLHGLSQLGFKKPTPIQKSSLPLAMQGRDVIGKASTGSGKTLAYGIPILERYLTNTKLYKKGEVRPPTGIIFAPTRELAHQVVEHLNEIAKYSPLGQHGIVGVTGGLSIQKQERLLSHGPGIIVATPGRLLELLQKNATLLSRLSSTDVVVLDEADRLLQDGHFDEFEKILDLFGKSRLKDQNLSYRWQTLVFSATFSSDLFGKLDKHRKAKNNHAGSLVNNDEILKMLTEKLKFKDPKPALIDANPTEFVSDLVTEALIECGATERDLYLYYFLLMYPGTTLVFANSIDSVKRIVPFLNNLDIPAFAIHSSMIQKARMRSIERFKEASSQGKSAILVASDVAARGLDIPNITHVVQYHLPRSADTYVHRSGRTARAGKEGVSVMICSPAEASGPLKRLRNIVANKKKGVVRINAKDDIKLLPIETDILAQCLPRSQLAAELADSEVCGNSTRKDDNWMKQAAEDLGIDDISDLDEDEIIRKQRKRKEFKTLDKADTKSTRAKLRHLMKALIRKDGRRNYLTGGLTNLAHHIVNGNGHSTIIGHAKTNALVDLRSGKSKNAKDEKARRAAEKQTERKTERIADKKAKKNAKRKKV</sequence>
<reference evidence="18" key="1">
    <citation type="submission" date="2016-05" db="EMBL/GenBank/DDBJ databases">
        <title>Comparative genomics of biotechnologically important yeasts.</title>
        <authorList>
            <consortium name="DOE Joint Genome Institute"/>
            <person name="Riley R."/>
            <person name="Haridas S."/>
            <person name="Wolfe K.H."/>
            <person name="Lopes M.R."/>
            <person name="Hittinger C.T."/>
            <person name="Goker M."/>
            <person name="Salamov A."/>
            <person name="Wisecaver J."/>
            <person name="Long T.M."/>
            <person name="Aerts A.L."/>
            <person name="Barry K."/>
            <person name="Choi C."/>
            <person name="Clum A."/>
            <person name="Coughlan A.Y."/>
            <person name="Deshpande S."/>
            <person name="Douglass A.P."/>
            <person name="Hanson S.J."/>
            <person name="Klenk H.-P."/>
            <person name="Labutti K."/>
            <person name="Lapidus A."/>
            <person name="Lindquist E."/>
            <person name="Lipzen A."/>
            <person name="Meier-Kolthoff J.P."/>
            <person name="Ohm R.A."/>
            <person name="Otillar R.P."/>
            <person name="Pangilinan J."/>
            <person name="Peng Y."/>
            <person name="Rokas A."/>
            <person name="Rosa C.A."/>
            <person name="Scheuner C."/>
            <person name="Sibirny A.A."/>
            <person name="Slot J.C."/>
            <person name="Stielow J.B."/>
            <person name="Sun H."/>
            <person name="Kurtzman C.P."/>
            <person name="Blackwell M."/>
            <person name="Grigoriev I.V."/>
            <person name="Jeffries T.W."/>
        </authorList>
    </citation>
    <scope>NUCLEOTIDE SEQUENCE [LARGE SCALE GENOMIC DNA]</scope>
    <source>
        <strain evidence="18">NRRL Y-12698</strain>
    </source>
</reference>
<dbReference type="GO" id="GO:0000463">
    <property type="term" value="P:maturation of LSU-rRNA from tricistronic rRNA transcript (SSU-rRNA, 5.8S rRNA, LSU-rRNA)"/>
    <property type="evidence" value="ECO:0007669"/>
    <property type="project" value="EnsemblFungi"/>
</dbReference>
<dbReference type="PANTHER" id="PTHR47959:SF1">
    <property type="entry name" value="ATP-DEPENDENT RNA HELICASE DBPA"/>
    <property type="match status" value="1"/>
</dbReference>
<feature type="domain" description="Helicase C-terminal" evidence="15">
    <location>
        <begin position="471"/>
        <end position="622"/>
    </location>
</feature>
<dbReference type="EC" id="3.6.4.13" evidence="2"/>
<dbReference type="Proteomes" id="UP000094336">
    <property type="component" value="Unassembled WGS sequence"/>
</dbReference>
<evidence type="ECO:0000256" key="4">
    <source>
        <dbReference type="ARBA" id="ARBA00022741"/>
    </source>
</evidence>
<dbReference type="GO" id="GO:0005829">
    <property type="term" value="C:cytosol"/>
    <property type="evidence" value="ECO:0007669"/>
    <property type="project" value="TreeGrafter"/>
</dbReference>
<feature type="compositionally biased region" description="Basic residues" evidence="13">
    <location>
        <begin position="18"/>
        <end position="35"/>
    </location>
</feature>
<keyword evidence="18" id="KW-1185">Reference proteome</keyword>
<dbReference type="SUPFAM" id="SSF52540">
    <property type="entry name" value="P-loop containing nucleoside triphosphate hydrolases"/>
    <property type="match status" value="1"/>
</dbReference>
<dbReference type="InterPro" id="IPR014014">
    <property type="entry name" value="RNA_helicase_DEAD_Q_motif"/>
</dbReference>
<dbReference type="InterPro" id="IPR014001">
    <property type="entry name" value="Helicase_ATP-bd"/>
</dbReference>
<keyword evidence="9" id="KW-0539">Nucleus</keyword>
<evidence type="ECO:0000256" key="10">
    <source>
        <dbReference type="ARBA" id="ARBA00047984"/>
    </source>
</evidence>
<feature type="compositionally biased region" description="Acidic residues" evidence="13">
    <location>
        <begin position="117"/>
        <end position="147"/>
    </location>
</feature>
<proteinExistence type="inferred from homology"/>
<dbReference type="SMART" id="SM00490">
    <property type="entry name" value="HELICc"/>
    <property type="match status" value="1"/>
</dbReference>
<evidence type="ECO:0000259" key="14">
    <source>
        <dbReference type="PROSITE" id="PS51192"/>
    </source>
</evidence>
<dbReference type="InterPro" id="IPR000629">
    <property type="entry name" value="RNA-helicase_DEAD-box_CS"/>
</dbReference>
<keyword evidence="4 12" id="KW-0547">Nucleotide-binding</keyword>
<dbReference type="OrthoDB" id="4310724at2759"/>
<name>A0A1E3QI49_9ASCO</name>
<dbReference type="GO" id="GO:0016787">
    <property type="term" value="F:hydrolase activity"/>
    <property type="evidence" value="ECO:0007669"/>
    <property type="project" value="UniProtKB-KW"/>
</dbReference>
<feature type="region of interest" description="Disordered" evidence="13">
    <location>
        <begin position="758"/>
        <end position="798"/>
    </location>
</feature>
<dbReference type="Gene3D" id="3.40.50.300">
    <property type="entry name" value="P-loop containing nucleotide triphosphate hydrolases"/>
    <property type="match status" value="2"/>
</dbReference>
<comment type="subcellular location">
    <subcellularLocation>
        <location evidence="1">Nucleus</location>
        <location evidence="1">Nucleolus</location>
    </subcellularLocation>
</comment>
<dbReference type="PROSITE" id="PS51192">
    <property type="entry name" value="HELICASE_ATP_BIND_1"/>
    <property type="match status" value="1"/>
</dbReference>
<dbReference type="InterPro" id="IPR011545">
    <property type="entry name" value="DEAD/DEAH_box_helicase_dom"/>
</dbReference>
<dbReference type="GO" id="GO:0003723">
    <property type="term" value="F:RNA binding"/>
    <property type="evidence" value="ECO:0007669"/>
    <property type="project" value="UniProtKB-KW"/>
</dbReference>
<dbReference type="Pfam" id="PF00271">
    <property type="entry name" value="Helicase_C"/>
    <property type="match status" value="1"/>
</dbReference>
<feature type="domain" description="DEAD-box RNA helicase Q" evidence="16">
    <location>
        <begin position="193"/>
        <end position="221"/>
    </location>
</feature>
<dbReference type="SMART" id="SM00487">
    <property type="entry name" value="DEXDc"/>
    <property type="match status" value="1"/>
</dbReference>
<dbReference type="GO" id="GO:0000466">
    <property type="term" value="P:maturation of 5.8S rRNA from tricistronic rRNA transcript (SSU-rRNA, 5.8S rRNA, LSU-rRNA)"/>
    <property type="evidence" value="ECO:0007669"/>
    <property type="project" value="EnsemblFungi"/>
</dbReference>
<feature type="compositionally biased region" description="Basic and acidic residues" evidence="13">
    <location>
        <begin position="763"/>
        <end position="787"/>
    </location>
</feature>
<dbReference type="GO" id="GO:0003724">
    <property type="term" value="F:RNA helicase activity"/>
    <property type="evidence" value="ECO:0007669"/>
    <property type="project" value="UniProtKB-EC"/>
</dbReference>